<dbReference type="OrthoDB" id="415724at2759"/>
<name>A0A5B6VMB8_9ROSI</name>
<dbReference type="AlphaFoldDB" id="A0A5B6VMB8"/>
<proteinExistence type="predicted"/>
<gene>
    <name evidence="1" type="ORF">EPI10_015858</name>
</gene>
<dbReference type="Proteomes" id="UP000325315">
    <property type="component" value="Unassembled WGS sequence"/>
</dbReference>
<sequence>MPSLVNVNFGYGKSVFLDILYLLKVSGLIQVKISAIVNWSPQKNVSEVRSFPGLAGYYHRFDKGFSMIASPSFHRLKALLTEAPVLVQPESGKEFVIYCNTP</sequence>
<protein>
    <submittedName>
        <fullName evidence="1">RNA-directed DNA polymerase</fullName>
    </submittedName>
</protein>
<comment type="caution">
    <text evidence="1">The sequence shown here is derived from an EMBL/GenBank/DDBJ whole genome shotgun (WGS) entry which is preliminary data.</text>
</comment>
<evidence type="ECO:0000313" key="2">
    <source>
        <dbReference type="Proteomes" id="UP000325315"/>
    </source>
</evidence>
<evidence type="ECO:0000313" key="1">
    <source>
        <dbReference type="EMBL" id="KAA3470124.1"/>
    </source>
</evidence>
<dbReference type="InterPro" id="IPR043502">
    <property type="entry name" value="DNA/RNA_pol_sf"/>
</dbReference>
<dbReference type="PANTHER" id="PTHR34072">
    <property type="entry name" value="ENZYMATIC POLYPROTEIN-RELATED"/>
    <property type="match status" value="1"/>
</dbReference>
<dbReference type="EMBL" id="SMMG02000006">
    <property type="protein sequence ID" value="KAA3470124.1"/>
    <property type="molecule type" value="Genomic_DNA"/>
</dbReference>
<keyword evidence="1" id="KW-0695">RNA-directed DNA polymerase</keyword>
<accession>A0A5B6VMB8</accession>
<reference evidence="2" key="1">
    <citation type="journal article" date="2019" name="Plant Biotechnol. J.">
        <title>Genome sequencing of the Australian wild diploid species Gossypium australe highlights disease resistance and delayed gland morphogenesis.</title>
        <authorList>
            <person name="Cai Y."/>
            <person name="Cai X."/>
            <person name="Wang Q."/>
            <person name="Wang P."/>
            <person name="Zhang Y."/>
            <person name="Cai C."/>
            <person name="Xu Y."/>
            <person name="Wang K."/>
            <person name="Zhou Z."/>
            <person name="Wang C."/>
            <person name="Geng S."/>
            <person name="Li B."/>
            <person name="Dong Q."/>
            <person name="Hou Y."/>
            <person name="Wang H."/>
            <person name="Ai P."/>
            <person name="Liu Z."/>
            <person name="Yi F."/>
            <person name="Sun M."/>
            <person name="An G."/>
            <person name="Cheng J."/>
            <person name="Zhang Y."/>
            <person name="Shi Q."/>
            <person name="Xie Y."/>
            <person name="Shi X."/>
            <person name="Chang Y."/>
            <person name="Huang F."/>
            <person name="Chen Y."/>
            <person name="Hong S."/>
            <person name="Mi L."/>
            <person name="Sun Q."/>
            <person name="Zhang L."/>
            <person name="Zhou B."/>
            <person name="Peng R."/>
            <person name="Zhang X."/>
            <person name="Liu F."/>
        </authorList>
    </citation>
    <scope>NUCLEOTIDE SEQUENCE [LARGE SCALE GENOMIC DNA]</scope>
    <source>
        <strain evidence="2">cv. PA1801</strain>
    </source>
</reference>
<organism evidence="1 2">
    <name type="scientific">Gossypium australe</name>
    <dbReference type="NCBI Taxonomy" id="47621"/>
    <lineage>
        <taxon>Eukaryota</taxon>
        <taxon>Viridiplantae</taxon>
        <taxon>Streptophyta</taxon>
        <taxon>Embryophyta</taxon>
        <taxon>Tracheophyta</taxon>
        <taxon>Spermatophyta</taxon>
        <taxon>Magnoliopsida</taxon>
        <taxon>eudicotyledons</taxon>
        <taxon>Gunneridae</taxon>
        <taxon>Pentapetalae</taxon>
        <taxon>rosids</taxon>
        <taxon>malvids</taxon>
        <taxon>Malvales</taxon>
        <taxon>Malvaceae</taxon>
        <taxon>Malvoideae</taxon>
        <taxon>Gossypium</taxon>
    </lineage>
</organism>
<keyword evidence="1" id="KW-0548">Nucleotidyltransferase</keyword>
<dbReference type="InterPro" id="IPR043128">
    <property type="entry name" value="Rev_trsase/Diguanyl_cyclase"/>
</dbReference>
<keyword evidence="2" id="KW-1185">Reference proteome</keyword>
<dbReference type="Gene3D" id="3.30.70.270">
    <property type="match status" value="1"/>
</dbReference>
<dbReference type="GO" id="GO:0003964">
    <property type="term" value="F:RNA-directed DNA polymerase activity"/>
    <property type="evidence" value="ECO:0007669"/>
    <property type="project" value="UniProtKB-KW"/>
</dbReference>
<keyword evidence="1" id="KW-0808">Transferase</keyword>
<dbReference type="SUPFAM" id="SSF56672">
    <property type="entry name" value="DNA/RNA polymerases"/>
    <property type="match status" value="1"/>
</dbReference>